<dbReference type="KEGG" id="rph:RSA_06035"/>
<dbReference type="AlphaFoldDB" id="H6PV01"/>
<gene>
    <name evidence="1" type="ordered locus">RSA_06035</name>
</gene>
<organism evidence="1 2">
    <name type="scientific">Rickettsia philipii (strain 364D)</name>
    <dbReference type="NCBI Taxonomy" id="481009"/>
    <lineage>
        <taxon>Bacteria</taxon>
        <taxon>Pseudomonadati</taxon>
        <taxon>Pseudomonadota</taxon>
        <taxon>Alphaproteobacteria</taxon>
        <taxon>Rickettsiales</taxon>
        <taxon>Rickettsiaceae</taxon>
        <taxon>Rickettsieae</taxon>
        <taxon>Rickettsia</taxon>
        <taxon>spotted fever group</taxon>
    </lineage>
</organism>
<proteinExistence type="predicted"/>
<keyword evidence="2" id="KW-1185">Reference proteome</keyword>
<evidence type="ECO:0000313" key="2">
    <source>
        <dbReference type="Proteomes" id="UP000007997"/>
    </source>
</evidence>
<dbReference type="HOGENOM" id="CLU_3398175_0_0_5"/>
<dbReference type="EMBL" id="CP003308">
    <property type="protein sequence ID" value="AFB26698.1"/>
    <property type="molecule type" value="Genomic_DNA"/>
</dbReference>
<sequence length="31" mass="3734">MNNEEKFSYAAYLGCIGWYYRTWSNPKKAIE</sequence>
<accession>H6PV01</accession>
<protein>
    <submittedName>
        <fullName evidence="1">Uncharacterized protein</fullName>
    </submittedName>
</protein>
<evidence type="ECO:0000313" key="1">
    <source>
        <dbReference type="EMBL" id="AFB26698.1"/>
    </source>
</evidence>
<dbReference type="Proteomes" id="UP000007997">
    <property type="component" value="Chromosome"/>
</dbReference>
<reference evidence="2" key="1">
    <citation type="submission" date="2012-02" db="EMBL/GenBank/DDBJ databases">
        <title>Complete genome sequence of Rickettsia philipii strain 364D.</title>
        <authorList>
            <person name="Johnson S.L."/>
            <person name="Munk A.C."/>
            <person name="Han S."/>
            <person name="Bruce D.C."/>
            <person name="Dasch G.A."/>
        </authorList>
    </citation>
    <scope>NUCLEOTIDE SEQUENCE [LARGE SCALE GENOMIC DNA]</scope>
    <source>
        <strain evidence="2">364D</strain>
    </source>
</reference>
<name>H6PV01_RICP3</name>